<accession>A0A841J214</accession>
<dbReference type="EMBL" id="JACIJP010000004">
    <property type="protein sequence ID" value="MBB6124867.1"/>
    <property type="molecule type" value="Genomic_DNA"/>
</dbReference>
<comment type="caution">
    <text evidence="2">The sequence shown here is derived from an EMBL/GenBank/DDBJ whole genome shotgun (WGS) entry which is preliminary data.</text>
</comment>
<evidence type="ECO:0008006" key="4">
    <source>
        <dbReference type="Google" id="ProtNLM"/>
    </source>
</evidence>
<dbReference type="AlphaFoldDB" id="A0A841J214"/>
<reference evidence="2 3" key="1">
    <citation type="submission" date="2020-08" db="EMBL/GenBank/DDBJ databases">
        <title>Genomic Encyclopedia of Type Strains, Phase IV (KMG-IV): sequencing the most valuable type-strain genomes for metagenomic binning, comparative biology and taxonomic classification.</title>
        <authorList>
            <person name="Goeker M."/>
        </authorList>
    </citation>
    <scope>NUCLEOTIDE SEQUENCE [LARGE SCALE GENOMIC DNA]</scope>
    <source>
        <strain evidence="2 3">DSM 102255</strain>
    </source>
</reference>
<feature type="region of interest" description="Disordered" evidence="1">
    <location>
        <begin position="156"/>
        <end position="178"/>
    </location>
</feature>
<dbReference type="RefSeq" id="WP_184081164.1">
    <property type="nucleotide sequence ID" value="NZ_JACIJP010000004.1"/>
</dbReference>
<keyword evidence="3" id="KW-1185">Reference proteome</keyword>
<evidence type="ECO:0000256" key="1">
    <source>
        <dbReference type="SAM" id="MobiDB-lite"/>
    </source>
</evidence>
<evidence type="ECO:0000313" key="2">
    <source>
        <dbReference type="EMBL" id="MBB6124867.1"/>
    </source>
</evidence>
<name>A0A841J214_9SPHN</name>
<sequence length="178" mass="19689">MKLYLVEIGGMRDGSLFESHEVHALVAETESALVALCNARFADIMHAAHIDGWTSFAVHPRPALDAARQERLFLVELGQNAPDHVRERHDYHLITATSGKDAARSARTQAKGWHIDAVVDLDELALAMGVALQRSADGERPVPDYQSRYLRLSSKTLAARSQETDVERPPALQDAEKI</sequence>
<organism evidence="2 3">
    <name type="scientific">Sphingobium subterraneum</name>
    <dbReference type="NCBI Taxonomy" id="627688"/>
    <lineage>
        <taxon>Bacteria</taxon>
        <taxon>Pseudomonadati</taxon>
        <taxon>Pseudomonadota</taxon>
        <taxon>Alphaproteobacteria</taxon>
        <taxon>Sphingomonadales</taxon>
        <taxon>Sphingomonadaceae</taxon>
        <taxon>Sphingobium</taxon>
    </lineage>
</organism>
<evidence type="ECO:0000313" key="3">
    <source>
        <dbReference type="Proteomes" id="UP000552700"/>
    </source>
</evidence>
<protein>
    <recommendedName>
        <fullName evidence="4">DUF1543 domain-containing protein</fullName>
    </recommendedName>
</protein>
<proteinExistence type="predicted"/>
<dbReference type="Proteomes" id="UP000552700">
    <property type="component" value="Unassembled WGS sequence"/>
</dbReference>
<feature type="compositionally biased region" description="Basic and acidic residues" evidence="1">
    <location>
        <begin position="162"/>
        <end position="178"/>
    </location>
</feature>
<gene>
    <name evidence="2" type="ORF">FHS92_002620</name>
</gene>
<dbReference type="Gene3D" id="3.10.20.10">
    <property type="match status" value="2"/>
</dbReference>